<sequence>MVRYIYLLLFSLLAVCAQADPLADPKAAIPVTPQDADLRVIVERSDQELSFFLALPVDQMEPLLGTDLSIIFSDDGKLPLDDFQRDGSFELADDVFAAVSGAVGGTAAIFDPMSMMLHPNASALPFSDPFDGILSTSVCGVFIAPEDQVPERMTAYYGGIFLNVAPNAPVQLDFPKTGRSAITVKLRQYDDSGFVGETTVALPDGGALVLFEPWFSRSQVALAYLLGLVIVLLAGFRFRQASRRAALC</sequence>
<accession>A0A844AVV3</accession>
<feature type="chain" id="PRO_5033049224" evidence="2">
    <location>
        <begin position="20"/>
        <end position="248"/>
    </location>
</feature>
<evidence type="ECO:0000256" key="2">
    <source>
        <dbReference type="SAM" id="SignalP"/>
    </source>
</evidence>
<gene>
    <name evidence="3" type="ORF">GG681_05675</name>
</gene>
<feature type="transmembrane region" description="Helical" evidence="1">
    <location>
        <begin position="221"/>
        <end position="238"/>
    </location>
</feature>
<proteinExistence type="predicted"/>
<organism evidence="3 4">
    <name type="scientific">Tritonibacter aquimaris</name>
    <dbReference type="NCBI Taxonomy" id="2663379"/>
    <lineage>
        <taxon>Bacteria</taxon>
        <taxon>Pseudomonadati</taxon>
        <taxon>Pseudomonadota</taxon>
        <taxon>Alphaproteobacteria</taxon>
        <taxon>Rhodobacterales</taxon>
        <taxon>Paracoccaceae</taxon>
        <taxon>Tritonibacter</taxon>
    </lineage>
</organism>
<keyword evidence="1" id="KW-0472">Membrane</keyword>
<reference evidence="3 4" key="1">
    <citation type="submission" date="2019-10" db="EMBL/GenBank/DDBJ databases">
        <title>Epibacterium sp. nov., isolated from seawater.</title>
        <authorList>
            <person name="Zhang X."/>
            <person name="Li N."/>
        </authorList>
    </citation>
    <scope>NUCLEOTIDE SEQUENCE [LARGE SCALE GENOMIC DNA]</scope>
    <source>
        <strain evidence="3 4">SM1969</strain>
    </source>
</reference>
<feature type="signal peptide" evidence="2">
    <location>
        <begin position="1"/>
        <end position="19"/>
    </location>
</feature>
<evidence type="ECO:0000313" key="3">
    <source>
        <dbReference type="EMBL" id="MQY42121.1"/>
    </source>
</evidence>
<evidence type="ECO:0000313" key="4">
    <source>
        <dbReference type="Proteomes" id="UP000436694"/>
    </source>
</evidence>
<evidence type="ECO:0000256" key="1">
    <source>
        <dbReference type="SAM" id="Phobius"/>
    </source>
</evidence>
<keyword evidence="2" id="KW-0732">Signal</keyword>
<keyword evidence="1" id="KW-0812">Transmembrane</keyword>
<dbReference type="EMBL" id="WIXK01000002">
    <property type="protein sequence ID" value="MQY42121.1"/>
    <property type="molecule type" value="Genomic_DNA"/>
</dbReference>
<keyword evidence="4" id="KW-1185">Reference proteome</keyword>
<protein>
    <submittedName>
        <fullName evidence="3">Uncharacterized protein</fullName>
    </submittedName>
</protein>
<dbReference type="RefSeq" id="WP_153545964.1">
    <property type="nucleotide sequence ID" value="NZ_WIXK01000002.1"/>
</dbReference>
<keyword evidence="1" id="KW-1133">Transmembrane helix</keyword>
<comment type="caution">
    <text evidence="3">The sequence shown here is derived from an EMBL/GenBank/DDBJ whole genome shotgun (WGS) entry which is preliminary data.</text>
</comment>
<dbReference type="Proteomes" id="UP000436694">
    <property type="component" value="Unassembled WGS sequence"/>
</dbReference>
<dbReference type="AlphaFoldDB" id="A0A844AVV3"/>
<name>A0A844AVV3_9RHOB</name>